<evidence type="ECO:0000313" key="5">
    <source>
        <dbReference type="EMBL" id="SPQ01715.1"/>
    </source>
</evidence>
<dbReference type="PANTHER" id="PTHR43434:SF1">
    <property type="entry name" value="PHOSPHOGLYCOLATE PHOSPHATASE"/>
    <property type="match status" value="1"/>
</dbReference>
<dbReference type="InterPro" id="IPR023214">
    <property type="entry name" value="HAD_sf"/>
</dbReference>
<comment type="catalytic activity">
    <reaction evidence="1">
        <text>2-phosphoglycolate + H2O = glycolate + phosphate</text>
        <dbReference type="Rhea" id="RHEA:14369"/>
        <dbReference type="ChEBI" id="CHEBI:15377"/>
        <dbReference type="ChEBI" id="CHEBI:29805"/>
        <dbReference type="ChEBI" id="CHEBI:43474"/>
        <dbReference type="ChEBI" id="CHEBI:58033"/>
        <dbReference type="EC" id="3.1.3.18"/>
    </reaction>
</comment>
<sequence>MKYILFDIDGTLIDSGGAGTRSLELAFEEVFSIPGAFRNINMAGKTDMQILKEGLKLHSIDRLNGTVPEFFETYIKHLRRNIDNNRGHVKPGIREALESLNCNNGCILGLLTGNIKEGATVKLRTFGLDSYFATGAFGDDSEDRNKLLPLAIEKLYAMNSLRVDFRDCIVIGDTPRDIECSKPYGALAVAVATGPYPFGVLKDAGADMVFEDLSDTERFISSLWRA</sequence>
<dbReference type="OrthoDB" id="9797743at2"/>
<dbReference type="SFLD" id="SFLDG01129">
    <property type="entry name" value="C1.5:_HAD__Beta-PGM__Phosphata"/>
    <property type="match status" value="1"/>
</dbReference>
<organism evidence="5 6">
    <name type="scientific">Candidatus Sulfobium mesophilum</name>
    <dbReference type="NCBI Taxonomy" id="2016548"/>
    <lineage>
        <taxon>Bacteria</taxon>
        <taxon>Pseudomonadati</taxon>
        <taxon>Nitrospirota</taxon>
        <taxon>Nitrospiria</taxon>
        <taxon>Nitrospirales</taxon>
        <taxon>Nitrospiraceae</taxon>
        <taxon>Candidatus Sulfobium</taxon>
    </lineage>
</organism>
<name>A0A2U3QK23_9BACT</name>
<dbReference type="SUPFAM" id="SSF56784">
    <property type="entry name" value="HAD-like"/>
    <property type="match status" value="1"/>
</dbReference>
<dbReference type="AlphaFoldDB" id="A0A2U3QK23"/>
<dbReference type="GO" id="GO:0006281">
    <property type="term" value="P:DNA repair"/>
    <property type="evidence" value="ECO:0007669"/>
    <property type="project" value="TreeGrafter"/>
</dbReference>
<dbReference type="EMBL" id="OUUY01000117">
    <property type="protein sequence ID" value="SPQ01715.1"/>
    <property type="molecule type" value="Genomic_DNA"/>
</dbReference>
<reference evidence="6" key="1">
    <citation type="submission" date="2018-03" db="EMBL/GenBank/DDBJ databases">
        <authorList>
            <person name="Zecchin S."/>
        </authorList>
    </citation>
    <scope>NUCLEOTIDE SEQUENCE [LARGE SCALE GENOMIC DNA]</scope>
</reference>
<dbReference type="EC" id="3.1.3.18" evidence="4"/>
<dbReference type="Pfam" id="PF13419">
    <property type="entry name" value="HAD_2"/>
    <property type="match status" value="1"/>
</dbReference>
<dbReference type="Gene3D" id="3.40.50.1000">
    <property type="entry name" value="HAD superfamily/HAD-like"/>
    <property type="match status" value="1"/>
</dbReference>
<proteinExistence type="inferred from homology"/>
<gene>
    <name evidence="5" type="ORF">NBG4_680008</name>
</gene>
<accession>A0A2U3QK23</accession>
<evidence type="ECO:0000256" key="2">
    <source>
        <dbReference type="ARBA" id="ARBA00004818"/>
    </source>
</evidence>
<dbReference type="SFLD" id="SFLDS00003">
    <property type="entry name" value="Haloacid_Dehalogenase"/>
    <property type="match status" value="1"/>
</dbReference>
<evidence type="ECO:0000313" key="6">
    <source>
        <dbReference type="Proteomes" id="UP000245125"/>
    </source>
</evidence>
<dbReference type="Proteomes" id="UP000245125">
    <property type="component" value="Unassembled WGS sequence"/>
</dbReference>
<protein>
    <recommendedName>
        <fullName evidence="4">phosphoglycolate phosphatase</fullName>
        <ecNumber evidence="4">3.1.3.18</ecNumber>
    </recommendedName>
</protein>
<evidence type="ECO:0000256" key="4">
    <source>
        <dbReference type="ARBA" id="ARBA00013078"/>
    </source>
</evidence>
<dbReference type="InterPro" id="IPR036412">
    <property type="entry name" value="HAD-like_sf"/>
</dbReference>
<dbReference type="GO" id="GO:0008967">
    <property type="term" value="F:phosphoglycolate phosphatase activity"/>
    <property type="evidence" value="ECO:0007669"/>
    <property type="project" value="UniProtKB-EC"/>
</dbReference>
<comment type="pathway">
    <text evidence="2">Organic acid metabolism; glycolate biosynthesis; glycolate from 2-phosphoglycolate: step 1/1.</text>
</comment>
<dbReference type="PANTHER" id="PTHR43434">
    <property type="entry name" value="PHOSPHOGLYCOLATE PHOSPHATASE"/>
    <property type="match status" value="1"/>
</dbReference>
<dbReference type="InterPro" id="IPR050155">
    <property type="entry name" value="HAD-like_hydrolase_sf"/>
</dbReference>
<dbReference type="Gene3D" id="1.10.150.240">
    <property type="entry name" value="Putative phosphatase, domain 2"/>
    <property type="match status" value="1"/>
</dbReference>
<dbReference type="GO" id="GO:0005829">
    <property type="term" value="C:cytosol"/>
    <property type="evidence" value="ECO:0007669"/>
    <property type="project" value="TreeGrafter"/>
</dbReference>
<evidence type="ECO:0000256" key="3">
    <source>
        <dbReference type="ARBA" id="ARBA00006171"/>
    </source>
</evidence>
<comment type="similarity">
    <text evidence="3">Belongs to the HAD-like hydrolase superfamily. CbbY/CbbZ/Gph/YieH family.</text>
</comment>
<dbReference type="InterPro" id="IPR041492">
    <property type="entry name" value="HAD_2"/>
</dbReference>
<dbReference type="InterPro" id="IPR023198">
    <property type="entry name" value="PGP-like_dom2"/>
</dbReference>
<keyword evidence="6" id="KW-1185">Reference proteome</keyword>
<evidence type="ECO:0000256" key="1">
    <source>
        <dbReference type="ARBA" id="ARBA00000830"/>
    </source>
</evidence>